<dbReference type="AlphaFoldDB" id="A0A2G9SKV5"/>
<evidence type="ECO:0000256" key="1">
    <source>
        <dbReference type="SAM" id="MobiDB-lite"/>
    </source>
</evidence>
<proteinExistence type="predicted"/>
<name>A0A2G9SKV5_AQUCT</name>
<feature type="compositionally biased region" description="Basic residues" evidence="1">
    <location>
        <begin position="70"/>
        <end position="81"/>
    </location>
</feature>
<dbReference type="Proteomes" id="UP000228934">
    <property type="component" value="Unassembled WGS sequence"/>
</dbReference>
<gene>
    <name evidence="2" type="ORF">AB205_0055610</name>
</gene>
<sequence>MMSSLCSPACRLPDWPAAHSQAHRAAQLPPSLTRPLTDLAAALSPMPEAEPPALSPAAEPPTHRTVTRQSRPHCHPQRSRPHTALSPMVGAARTVTRGRAAAARTVCHLHSRRGQLPRCPPPGSAPGVIFSPLMTYHALLCTVSVWRWPSW</sequence>
<evidence type="ECO:0000313" key="2">
    <source>
        <dbReference type="EMBL" id="PIO40692.1"/>
    </source>
</evidence>
<dbReference type="EMBL" id="KV923028">
    <property type="protein sequence ID" value="PIO40692.1"/>
    <property type="molecule type" value="Genomic_DNA"/>
</dbReference>
<keyword evidence="3" id="KW-1185">Reference proteome</keyword>
<organism evidence="2 3">
    <name type="scientific">Aquarana catesbeiana</name>
    <name type="common">American bullfrog</name>
    <name type="synonym">Rana catesbeiana</name>
    <dbReference type="NCBI Taxonomy" id="8400"/>
    <lineage>
        <taxon>Eukaryota</taxon>
        <taxon>Metazoa</taxon>
        <taxon>Chordata</taxon>
        <taxon>Craniata</taxon>
        <taxon>Vertebrata</taxon>
        <taxon>Euteleostomi</taxon>
        <taxon>Amphibia</taxon>
        <taxon>Batrachia</taxon>
        <taxon>Anura</taxon>
        <taxon>Neobatrachia</taxon>
        <taxon>Ranoidea</taxon>
        <taxon>Ranidae</taxon>
        <taxon>Aquarana</taxon>
    </lineage>
</organism>
<feature type="region of interest" description="Disordered" evidence="1">
    <location>
        <begin position="46"/>
        <end position="89"/>
    </location>
</feature>
<evidence type="ECO:0000313" key="3">
    <source>
        <dbReference type="Proteomes" id="UP000228934"/>
    </source>
</evidence>
<accession>A0A2G9SKV5</accession>
<protein>
    <submittedName>
        <fullName evidence="2">Uncharacterized protein</fullName>
    </submittedName>
</protein>
<reference evidence="3" key="1">
    <citation type="journal article" date="2017" name="Nat. Commun.">
        <title>The North American bullfrog draft genome provides insight into hormonal regulation of long noncoding RNA.</title>
        <authorList>
            <person name="Hammond S.A."/>
            <person name="Warren R.L."/>
            <person name="Vandervalk B.P."/>
            <person name="Kucuk E."/>
            <person name="Khan H."/>
            <person name="Gibb E.A."/>
            <person name="Pandoh P."/>
            <person name="Kirk H."/>
            <person name="Zhao Y."/>
            <person name="Jones M."/>
            <person name="Mungall A.J."/>
            <person name="Coope R."/>
            <person name="Pleasance S."/>
            <person name="Moore R.A."/>
            <person name="Holt R.A."/>
            <person name="Round J.M."/>
            <person name="Ohora S."/>
            <person name="Walle B.V."/>
            <person name="Veldhoen N."/>
            <person name="Helbing C.C."/>
            <person name="Birol I."/>
        </authorList>
    </citation>
    <scope>NUCLEOTIDE SEQUENCE [LARGE SCALE GENOMIC DNA]</scope>
</reference>